<dbReference type="EMBL" id="HG994356">
    <property type="protein sequence ID" value="CAF2137880.1"/>
    <property type="molecule type" value="Genomic_DNA"/>
</dbReference>
<reference evidence="3" key="3">
    <citation type="submission" date="2021-01" db="EMBL/GenBank/DDBJ databases">
        <authorList>
            <consortium name="Genoscope - CEA"/>
            <person name="William W."/>
        </authorList>
    </citation>
    <scope>NUCLEOTIDE SEQUENCE</scope>
</reference>
<dbReference type="Pfam" id="PF00160">
    <property type="entry name" value="Pro_isomerase"/>
    <property type="match status" value="1"/>
</dbReference>
<dbReference type="InterPro" id="IPR029000">
    <property type="entry name" value="Cyclophilin-like_dom_sf"/>
</dbReference>
<dbReference type="PANTHER" id="PTHR11071">
    <property type="entry name" value="PEPTIDYL-PROLYL CIS-TRANS ISOMERASE"/>
    <property type="match status" value="1"/>
</dbReference>
<keyword evidence="5" id="KW-1185">Reference proteome</keyword>
<gene>
    <name evidence="4" type="primary">BnaA02g10200D</name>
    <name evidence="3" type="ORF">DARMORV10_A02P10970.1</name>
    <name evidence="4" type="ORF">GSBRNA2T00041492001</name>
</gene>
<sequence>MANNPRVFLDIAVSSIAVGQIVIEHFAYTNPLTVENFRALCTGEKGIGESDIPLHYKGSVEDSIGSIIHGIDPDHVWFGGYMTQGNGFGGEWIYGDEFPDEECMRKHDRIQVSSQWAIMLNNQTDLIASCATEDGGDGDSIGKAKDCI</sequence>
<dbReference type="AlphaFoldDB" id="A0A078GW04"/>
<feature type="domain" description="PPIase cyclophilin-type" evidence="2">
    <location>
        <begin position="8"/>
        <end position="109"/>
    </location>
</feature>
<proteinExistence type="inferred from homology"/>
<dbReference type="GO" id="GO:0006457">
    <property type="term" value="P:protein folding"/>
    <property type="evidence" value="ECO:0000318"/>
    <property type="project" value="GO_Central"/>
</dbReference>
<dbReference type="PANTHER" id="PTHR11071:SF561">
    <property type="entry name" value="PEPTIDYL-PROLYL CIS-TRANS ISOMERASE D-RELATED"/>
    <property type="match status" value="1"/>
</dbReference>
<accession>A0A078GW04</accession>
<comment type="similarity">
    <text evidence="1">Belongs to the cyclophilin-type PPIase family.</text>
</comment>
<evidence type="ECO:0000259" key="2">
    <source>
        <dbReference type="PROSITE" id="PS50072"/>
    </source>
</evidence>
<name>A0A078GW04_BRANA</name>
<dbReference type="Proteomes" id="UP001295469">
    <property type="component" value="Chromosome A02"/>
</dbReference>
<dbReference type="PaxDb" id="3708-A0A078GW04"/>
<dbReference type="Gramene" id="CDY28828">
    <property type="protein sequence ID" value="CDY28828"/>
    <property type="gene ID" value="GSBRNA2T00041492001"/>
</dbReference>
<evidence type="ECO:0000256" key="1">
    <source>
        <dbReference type="ARBA" id="ARBA00007365"/>
    </source>
</evidence>
<dbReference type="GO" id="GO:0005737">
    <property type="term" value="C:cytoplasm"/>
    <property type="evidence" value="ECO:0000318"/>
    <property type="project" value="GO_Central"/>
</dbReference>
<dbReference type="EMBL" id="LK032226">
    <property type="protein sequence ID" value="CDY28828.1"/>
    <property type="molecule type" value="Genomic_DNA"/>
</dbReference>
<organism evidence="4 5">
    <name type="scientific">Brassica napus</name>
    <name type="common">Rape</name>
    <dbReference type="NCBI Taxonomy" id="3708"/>
    <lineage>
        <taxon>Eukaryota</taxon>
        <taxon>Viridiplantae</taxon>
        <taxon>Streptophyta</taxon>
        <taxon>Embryophyta</taxon>
        <taxon>Tracheophyta</taxon>
        <taxon>Spermatophyta</taxon>
        <taxon>Magnoliopsida</taxon>
        <taxon>eudicotyledons</taxon>
        <taxon>Gunneridae</taxon>
        <taxon>Pentapetalae</taxon>
        <taxon>rosids</taxon>
        <taxon>malvids</taxon>
        <taxon>Brassicales</taxon>
        <taxon>Brassicaceae</taxon>
        <taxon>Brassiceae</taxon>
        <taxon>Brassica</taxon>
    </lineage>
</organism>
<evidence type="ECO:0000313" key="4">
    <source>
        <dbReference type="EMBL" id="CDY28828.1"/>
    </source>
</evidence>
<evidence type="ECO:0000313" key="3">
    <source>
        <dbReference type="EMBL" id="CAF2137880.1"/>
    </source>
</evidence>
<protein>
    <submittedName>
        <fullName evidence="3">(rape) hypothetical protein</fullName>
    </submittedName>
    <submittedName>
        <fullName evidence="4">BnaA02g10200D protein</fullName>
    </submittedName>
</protein>
<dbReference type="SUPFAM" id="SSF50891">
    <property type="entry name" value="Cyclophilin-like"/>
    <property type="match status" value="1"/>
</dbReference>
<dbReference type="PROSITE" id="PS50072">
    <property type="entry name" value="CSA_PPIASE_2"/>
    <property type="match status" value="1"/>
</dbReference>
<dbReference type="GO" id="GO:0003755">
    <property type="term" value="F:peptidyl-prolyl cis-trans isomerase activity"/>
    <property type="evidence" value="ECO:0000318"/>
    <property type="project" value="GO_Central"/>
</dbReference>
<reference evidence="4" key="2">
    <citation type="submission" date="2014-06" db="EMBL/GenBank/DDBJ databases">
        <authorList>
            <person name="Genoscope - CEA"/>
        </authorList>
    </citation>
    <scope>NUCLEOTIDE SEQUENCE</scope>
</reference>
<dbReference type="InterPro" id="IPR002130">
    <property type="entry name" value="Cyclophilin-type_PPIase_dom"/>
</dbReference>
<dbReference type="Gene3D" id="2.40.100.10">
    <property type="entry name" value="Cyclophilin-like"/>
    <property type="match status" value="1"/>
</dbReference>
<dbReference type="STRING" id="3708.A0A078GW04"/>
<dbReference type="Proteomes" id="UP000028999">
    <property type="component" value="Unassembled WGS sequence"/>
</dbReference>
<reference evidence="4 5" key="1">
    <citation type="journal article" date="2014" name="Science">
        <title>Plant genetics. Early allopolyploid evolution in the post-Neolithic Brassica napus oilseed genome.</title>
        <authorList>
            <person name="Chalhoub B."/>
            <person name="Denoeud F."/>
            <person name="Liu S."/>
            <person name="Parkin I.A."/>
            <person name="Tang H."/>
            <person name="Wang X."/>
            <person name="Chiquet J."/>
            <person name="Belcram H."/>
            <person name="Tong C."/>
            <person name="Samans B."/>
            <person name="Correa M."/>
            <person name="Da Silva C."/>
            <person name="Just J."/>
            <person name="Falentin C."/>
            <person name="Koh C.S."/>
            <person name="Le Clainche I."/>
            <person name="Bernard M."/>
            <person name="Bento P."/>
            <person name="Noel B."/>
            <person name="Labadie K."/>
            <person name="Alberti A."/>
            <person name="Charles M."/>
            <person name="Arnaud D."/>
            <person name="Guo H."/>
            <person name="Daviaud C."/>
            <person name="Alamery S."/>
            <person name="Jabbari K."/>
            <person name="Zhao M."/>
            <person name="Edger P.P."/>
            <person name="Chelaifa H."/>
            <person name="Tack D."/>
            <person name="Lassalle G."/>
            <person name="Mestiri I."/>
            <person name="Schnel N."/>
            <person name="Le Paslier M.C."/>
            <person name="Fan G."/>
            <person name="Renault V."/>
            <person name="Bayer P.E."/>
            <person name="Golicz A.A."/>
            <person name="Manoli S."/>
            <person name="Lee T.H."/>
            <person name="Thi V.H."/>
            <person name="Chalabi S."/>
            <person name="Hu Q."/>
            <person name="Fan C."/>
            <person name="Tollenaere R."/>
            <person name="Lu Y."/>
            <person name="Battail C."/>
            <person name="Shen J."/>
            <person name="Sidebottom C.H."/>
            <person name="Wang X."/>
            <person name="Canaguier A."/>
            <person name="Chauveau A."/>
            <person name="Berard A."/>
            <person name="Deniot G."/>
            <person name="Guan M."/>
            <person name="Liu Z."/>
            <person name="Sun F."/>
            <person name="Lim Y.P."/>
            <person name="Lyons E."/>
            <person name="Town C.D."/>
            <person name="Bancroft I."/>
            <person name="Wang X."/>
            <person name="Meng J."/>
            <person name="Ma J."/>
            <person name="Pires J.C."/>
            <person name="King G.J."/>
            <person name="Brunel D."/>
            <person name="Delourme R."/>
            <person name="Renard M."/>
            <person name="Aury J.M."/>
            <person name="Adams K.L."/>
            <person name="Batley J."/>
            <person name="Snowdon R.J."/>
            <person name="Tost J."/>
            <person name="Edwards D."/>
            <person name="Zhou Y."/>
            <person name="Hua W."/>
            <person name="Sharpe A.G."/>
            <person name="Paterson A.H."/>
            <person name="Guan C."/>
            <person name="Wincker P."/>
        </authorList>
    </citation>
    <scope>NUCLEOTIDE SEQUENCE [LARGE SCALE GENOMIC DNA]</scope>
    <source>
        <strain evidence="5">cv. Darmor-bzh</strain>
    </source>
</reference>
<evidence type="ECO:0000313" key="5">
    <source>
        <dbReference type="Proteomes" id="UP000028999"/>
    </source>
</evidence>
<dbReference type="GO" id="GO:0016018">
    <property type="term" value="F:cyclosporin A binding"/>
    <property type="evidence" value="ECO:0000318"/>
    <property type="project" value="GO_Central"/>
</dbReference>